<accession>A0A1J1I525</accession>
<keyword evidence="2" id="KW-1185">Reference proteome</keyword>
<name>A0A1J1I525_9DIPT</name>
<reference evidence="1 2" key="1">
    <citation type="submission" date="2015-04" db="EMBL/GenBank/DDBJ databases">
        <authorList>
            <person name="Syromyatnikov M.Y."/>
            <person name="Popov V.N."/>
        </authorList>
    </citation>
    <scope>NUCLEOTIDE SEQUENCE [LARGE SCALE GENOMIC DNA]</scope>
</reference>
<gene>
    <name evidence="1" type="ORF">CLUMA_CG008751</name>
</gene>
<dbReference type="EMBL" id="CVRI01000041">
    <property type="protein sequence ID" value="CRK95283.1"/>
    <property type="molecule type" value="Genomic_DNA"/>
</dbReference>
<dbReference type="Proteomes" id="UP000183832">
    <property type="component" value="Unassembled WGS sequence"/>
</dbReference>
<dbReference type="AlphaFoldDB" id="A0A1J1I525"/>
<evidence type="ECO:0000313" key="1">
    <source>
        <dbReference type="EMBL" id="CRK95283.1"/>
    </source>
</evidence>
<protein>
    <submittedName>
        <fullName evidence="1">CLUMA_CG008751, isoform A</fullName>
    </submittedName>
</protein>
<organism evidence="1 2">
    <name type="scientific">Clunio marinus</name>
    <dbReference type="NCBI Taxonomy" id="568069"/>
    <lineage>
        <taxon>Eukaryota</taxon>
        <taxon>Metazoa</taxon>
        <taxon>Ecdysozoa</taxon>
        <taxon>Arthropoda</taxon>
        <taxon>Hexapoda</taxon>
        <taxon>Insecta</taxon>
        <taxon>Pterygota</taxon>
        <taxon>Neoptera</taxon>
        <taxon>Endopterygota</taxon>
        <taxon>Diptera</taxon>
        <taxon>Nematocera</taxon>
        <taxon>Chironomoidea</taxon>
        <taxon>Chironomidae</taxon>
        <taxon>Clunio</taxon>
    </lineage>
</organism>
<sequence>MGRLPADLKHLIDHNSLNELSILWKTTRGTRLRSFMKLSKLRNNKHMCMEREVWSPRERNNEIYFRVQQPFFIIR</sequence>
<proteinExistence type="predicted"/>
<evidence type="ECO:0000313" key="2">
    <source>
        <dbReference type="Proteomes" id="UP000183832"/>
    </source>
</evidence>